<feature type="compositionally biased region" description="Low complexity" evidence="1">
    <location>
        <begin position="85"/>
        <end position="111"/>
    </location>
</feature>
<evidence type="ECO:0000313" key="2">
    <source>
        <dbReference type="EMBL" id="UMM35021.1"/>
    </source>
</evidence>
<evidence type="ECO:0000313" key="3">
    <source>
        <dbReference type="Proteomes" id="UP000829354"/>
    </source>
</evidence>
<reference evidence="2 3" key="1">
    <citation type="submission" date="2022-04" db="EMBL/GenBank/DDBJ databases">
        <title>Chromosome-level reference genomes for two strains of Caenorhabditis briggsae: an improved platform for comparative genomics.</title>
        <authorList>
            <person name="Stevens L."/>
            <person name="Andersen E."/>
        </authorList>
    </citation>
    <scope>NUCLEOTIDE SEQUENCE [LARGE SCALE GENOMIC DNA]</scope>
    <source>
        <strain evidence="2">VX34</strain>
        <tissue evidence="2">Whole-organism</tissue>
    </source>
</reference>
<name>A0AAE9F488_CAEBR</name>
<sequence length="111" mass="12310">MNGMELSETRLNSVEPWLNMHQMEKFTVLNSQCAVIDNSTQTTETGAKSRNPIALQLTTEEVDWEFASSPTAQSSSQRLRRPRPQLHSTNPSTPLTKLSPSSLHSLLLSSA</sequence>
<gene>
    <name evidence="2" type="ORF">L5515_007832</name>
</gene>
<dbReference type="EMBL" id="CP092624">
    <property type="protein sequence ID" value="UMM35021.1"/>
    <property type="molecule type" value="Genomic_DNA"/>
</dbReference>
<accession>A0AAE9F488</accession>
<protein>
    <submittedName>
        <fullName evidence="2">Uncharacterized protein</fullName>
    </submittedName>
</protein>
<dbReference type="Proteomes" id="UP000829354">
    <property type="component" value="Chromosome V"/>
</dbReference>
<dbReference type="AlphaFoldDB" id="A0AAE9F488"/>
<organism evidence="2 3">
    <name type="scientific">Caenorhabditis briggsae</name>
    <dbReference type="NCBI Taxonomy" id="6238"/>
    <lineage>
        <taxon>Eukaryota</taxon>
        <taxon>Metazoa</taxon>
        <taxon>Ecdysozoa</taxon>
        <taxon>Nematoda</taxon>
        <taxon>Chromadorea</taxon>
        <taxon>Rhabditida</taxon>
        <taxon>Rhabditina</taxon>
        <taxon>Rhabditomorpha</taxon>
        <taxon>Rhabditoidea</taxon>
        <taxon>Rhabditidae</taxon>
        <taxon>Peloderinae</taxon>
        <taxon>Caenorhabditis</taxon>
    </lineage>
</organism>
<evidence type="ECO:0000256" key="1">
    <source>
        <dbReference type="SAM" id="MobiDB-lite"/>
    </source>
</evidence>
<feature type="region of interest" description="Disordered" evidence="1">
    <location>
        <begin position="65"/>
        <end position="111"/>
    </location>
</feature>
<keyword evidence="3" id="KW-1185">Reference proteome</keyword>
<proteinExistence type="predicted"/>